<proteinExistence type="predicted"/>
<feature type="region of interest" description="Disordered" evidence="1">
    <location>
        <begin position="175"/>
        <end position="211"/>
    </location>
</feature>
<sequence>MTDPLARIANTYLINEFHLKISPSAASLWQLAEYPFTIRILRNIAATLSVICLLLLLLLILTIWAARRWVTRSLSIDQKKAIVQEILDNECRLMLTARLRAAVNKERLLPLILQEHRRLELMDRYLRGLLGEQTDAITPEAGAEENGIGGFSAFANKIVALGRDFRFNLGERCRKPTASPSLVQPTFSPAGTENMGPRRSERASNCRWPVDHDRINMLRSIMKSPRPNTDTESSGQPPTQNTNAPTKSTSPPARVELISPQEQKRKPAAIEKRRVVRPSTVRSQHQSLLGREGSEVKAQSQQPSQQLQYLQLPRRMNPQGQLRAKGQNVRRRSTGAAVRNIRDPS</sequence>
<reference evidence="3" key="1">
    <citation type="submission" date="2024-06" db="EMBL/GenBank/DDBJ databases">
        <authorList>
            <person name="Liu X."/>
            <person name="Lenzi L."/>
            <person name="Haldenby T S."/>
            <person name="Uol C."/>
        </authorList>
    </citation>
    <scope>NUCLEOTIDE SEQUENCE</scope>
</reference>
<feature type="transmembrane region" description="Helical" evidence="2">
    <location>
        <begin position="44"/>
        <end position="66"/>
    </location>
</feature>
<evidence type="ECO:0000313" key="4">
    <source>
        <dbReference type="Proteomes" id="UP001497525"/>
    </source>
</evidence>
<organism evidence="3 4">
    <name type="scientific">Calicophoron daubneyi</name>
    <name type="common">Rumen fluke</name>
    <name type="synonym">Paramphistomum daubneyi</name>
    <dbReference type="NCBI Taxonomy" id="300641"/>
    <lineage>
        <taxon>Eukaryota</taxon>
        <taxon>Metazoa</taxon>
        <taxon>Spiralia</taxon>
        <taxon>Lophotrochozoa</taxon>
        <taxon>Platyhelminthes</taxon>
        <taxon>Trematoda</taxon>
        <taxon>Digenea</taxon>
        <taxon>Plagiorchiida</taxon>
        <taxon>Pronocephalata</taxon>
        <taxon>Paramphistomoidea</taxon>
        <taxon>Paramphistomidae</taxon>
        <taxon>Calicophoron</taxon>
    </lineage>
</organism>
<evidence type="ECO:0000256" key="2">
    <source>
        <dbReference type="SAM" id="Phobius"/>
    </source>
</evidence>
<accession>A0AAV2T2T5</accession>
<keyword evidence="2" id="KW-0812">Transmembrane</keyword>
<feature type="compositionally biased region" description="Polar residues" evidence="1">
    <location>
        <begin position="226"/>
        <end position="251"/>
    </location>
</feature>
<name>A0AAV2T2T5_CALDB</name>
<keyword evidence="2" id="KW-0472">Membrane</keyword>
<protein>
    <submittedName>
        <fullName evidence="3">Uncharacterized protein</fullName>
    </submittedName>
</protein>
<comment type="caution">
    <text evidence="3">The sequence shown here is derived from an EMBL/GenBank/DDBJ whole genome shotgun (WGS) entry which is preliminary data.</text>
</comment>
<feature type="compositionally biased region" description="Basic and acidic residues" evidence="1">
    <location>
        <begin position="262"/>
        <end position="273"/>
    </location>
</feature>
<dbReference type="Proteomes" id="UP001497525">
    <property type="component" value="Unassembled WGS sequence"/>
</dbReference>
<dbReference type="AlphaFoldDB" id="A0AAV2T2T5"/>
<dbReference type="EMBL" id="CAXLJL010000093">
    <property type="protein sequence ID" value="CAL5131469.1"/>
    <property type="molecule type" value="Genomic_DNA"/>
</dbReference>
<feature type="region of interest" description="Disordered" evidence="1">
    <location>
        <begin position="319"/>
        <end position="345"/>
    </location>
</feature>
<evidence type="ECO:0000313" key="3">
    <source>
        <dbReference type="EMBL" id="CAL5131469.1"/>
    </source>
</evidence>
<keyword evidence="2" id="KW-1133">Transmembrane helix</keyword>
<feature type="region of interest" description="Disordered" evidence="1">
    <location>
        <begin position="223"/>
        <end position="306"/>
    </location>
</feature>
<feature type="compositionally biased region" description="Basic and acidic residues" evidence="1">
    <location>
        <begin position="196"/>
        <end position="211"/>
    </location>
</feature>
<gene>
    <name evidence="3" type="ORF">CDAUBV1_LOCUS3889</name>
</gene>
<feature type="compositionally biased region" description="Polar residues" evidence="1">
    <location>
        <begin position="178"/>
        <end position="191"/>
    </location>
</feature>
<evidence type="ECO:0000256" key="1">
    <source>
        <dbReference type="SAM" id="MobiDB-lite"/>
    </source>
</evidence>